<feature type="region of interest" description="Disordered" evidence="1">
    <location>
        <begin position="43"/>
        <end position="74"/>
    </location>
</feature>
<reference evidence="2 3" key="1">
    <citation type="submission" date="2019-03" db="EMBL/GenBank/DDBJ databases">
        <title>First draft genome of Liparis tanakae, snailfish: a comprehensive survey of snailfish specific genes.</title>
        <authorList>
            <person name="Kim W."/>
            <person name="Song I."/>
            <person name="Jeong J.-H."/>
            <person name="Kim D."/>
            <person name="Kim S."/>
            <person name="Ryu S."/>
            <person name="Song J.Y."/>
            <person name="Lee S.K."/>
        </authorList>
    </citation>
    <scope>NUCLEOTIDE SEQUENCE [LARGE SCALE GENOMIC DNA]</scope>
    <source>
        <tissue evidence="2">Muscle</tissue>
    </source>
</reference>
<accession>A0A4Z2GC23</accession>
<dbReference type="Proteomes" id="UP000314294">
    <property type="component" value="Unassembled WGS sequence"/>
</dbReference>
<feature type="region of interest" description="Disordered" evidence="1">
    <location>
        <begin position="1"/>
        <end position="20"/>
    </location>
</feature>
<comment type="caution">
    <text evidence="2">The sequence shown here is derived from an EMBL/GenBank/DDBJ whole genome shotgun (WGS) entry which is preliminary data.</text>
</comment>
<dbReference type="AlphaFoldDB" id="A0A4Z2GC23"/>
<name>A0A4Z2GC23_9TELE</name>
<evidence type="ECO:0000313" key="2">
    <source>
        <dbReference type="EMBL" id="TNN50172.1"/>
    </source>
</evidence>
<sequence>MGNEYTIERPPRRVLPGPRPQLLNNGRCHLCVERNTRRIEDDEFDANDTLHSVSRTPGRNEEPQLHLGMEVTPPPKHRIKVSNVVGDAIATRSHYEAPIRLIKGFVYNKNPHPPPTLPPKGPFD</sequence>
<protein>
    <submittedName>
        <fullName evidence="2">Uncharacterized protein</fullName>
    </submittedName>
</protein>
<dbReference type="EMBL" id="SRLO01000628">
    <property type="protein sequence ID" value="TNN50172.1"/>
    <property type="molecule type" value="Genomic_DNA"/>
</dbReference>
<keyword evidence="3" id="KW-1185">Reference proteome</keyword>
<evidence type="ECO:0000256" key="1">
    <source>
        <dbReference type="SAM" id="MobiDB-lite"/>
    </source>
</evidence>
<proteinExistence type="predicted"/>
<feature type="compositionally biased region" description="Basic and acidic residues" evidence="1">
    <location>
        <begin position="1"/>
        <end position="11"/>
    </location>
</feature>
<organism evidence="2 3">
    <name type="scientific">Liparis tanakae</name>
    <name type="common">Tanaka's snailfish</name>
    <dbReference type="NCBI Taxonomy" id="230148"/>
    <lineage>
        <taxon>Eukaryota</taxon>
        <taxon>Metazoa</taxon>
        <taxon>Chordata</taxon>
        <taxon>Craniata</taxon>
        <taxon>Vertebrata</taxon>
        <taxon>Euteleostomi</taxon>
        <taxon>Actinopterygii</taxon>
        <taxon>Neopterygii</taxon>
        <taxon>Teleostei</taxon>
        <taxon>Neoteleostei</taxon>
        <taxon>Acanthomorphata</taxon>
        <taxon>Eupercaria</taxon>
        <taxon>Perciformes</taxon>
        <taxon>Cottioidei</taxon>
        <taxon>Cottales</taxon>
        <taxon>Liparidae</taxon>
        <taxon>Liparis</taxon>
    </lineage>
</organism>
<evidence type="ECO:0000313" key="3">
    <source>
        <dbReference type="Proteomes" id="UP000314294"/>
    </source>
</evidence>
<gene>
    <name evidence="2" type="ORF">EYF80_039596</name>
</gene>